<dbReference type="OrthoDB" id="10305227at2759"/>
<organism evidence="2 3">
    <name type="scientific">Saitozyma podzolica</name>
    <dbReference type="NCBI Taxonomy" id="1890683"/>
    <lineage>
        <taxon>Eukaryota</taxon>
        <taxon>Fungi</taxon>
        <taxon>Dikarya</taxon>
        <taxon>Basidiomycota</taxon>
        <taxon>Agaricomycotina</taxon>
        <taxon>Tremellomycetes</taxon>
        <taxon>Tremellales</taxon>
        <taxon>Trimorphomycetaceae</taxon>
        <taxon>Saitozyma</taxon>
    </lineage>
</organism>
<sequence length="277" mass="31128">MGSDESKVEFDIRRGKFVRLRTPPYQWSTQISDTSNQPSDSGQTWNPNGAMPFAVITLEPTQHPFTKAVDVCLGLSDYSTGTNAHLVPSLGSIWDGNGSSKGLGEELRDSVLEMKDDMDFTQRGIENASRTARNAWQDSSYFTAQIMYDTVMRFAPNLEATVEDFLSDPDTNFEMARIENQLEDSQKPIDHSTAFRFISLEKSEKLANLHGAEEHLSRGLWRVAENKVETRLVMMPDRSTISIPYVSDCLVTLFDQVKWDSFEKAVEAAHDEQGGSQ</sequence>
<proteinExistence type="predicted"/>
<protein>
    <submittedName>
        <fullName evidence="2">Uncharacterized protein</fullName>
    </submittedName>
</protein>
<comment type="caution">
    <text evidence="2">The sequence shown here is derived from an EMBL/GenBank/DDBJ whole genome shotgun (WGS) entry which is preliminary data.</text>
</comment>
<reference evidence="2 3" key="1">
    <citation type="submission" date="2018-11" db="EMBL/GenBank/DDBJ databases">
        <title>Genome sequence of Saitozyma podzolica DSM 27192.</title>
        <authorList>
            <person name="Aliyu H."/>
            <person name="Gorte O."/>
            <person name="Ochsenreither K."/>
        </authorList>
    </citation>
    <scope>NUCLEOTIDE SEQUENCE [LARGE SCALE GENOMIC DNA]</scope>
    <source>
        <strain evidence="2 3">DSM 27192</strain>
    </source>
</reference>
<evidence type="ECO:0000256" key="1">
    <source>
        <dbReference type="SAM" id="MobiDB-lite"/>
    </source>
</evidence>
<feature type="region of interest" description="Disordered" evidence="1">
    <location>
        <begin position="28"/>
        <end position="47"/>
    </location>
</feature>
<name>A0A427YP87_9TREE</name>
<evidence type="ECO:0000313" key="3">
    <source>
        <dbReference type="Proteomes" id="UP000279259"/>
    </source>
</evidence>
<dbReference type="AlphaFoldDB" id="A0A427YP87"/>
<gene>
    <name evidence="2" type="ORF">EHS25_008370</name>
</gene>
<evidence type="ECO:0000313" key="2">
    <source>
        <dbReference type="EMBL" id="RSH92924.1"/>
    </source>
</evidence>
<dbReference type="Proteomes" id="UP000279259">
    <property type="component" value="Unassembled WGS sequence"/>
</dbReference>
<accession>A0A427YP87</accession>
<dbReference type="EMBL" id="RSCD01000005">
    <property type="protein sequence ID" value="RSH92924.1"/>
    <property type="molecule type" value="Genomic_DNA"/>
</dbReference>
<keyword evidence="3" id="KW-1185">Reference proteome</keyword>